<protein>
    <submittedName>
        <fullName evidence="3">CocE/NonD family hydrolase</fullName>
    </submittedName>
</protein>
<dbReference type="InterPro" id="IPR000383">
    <property type="entry name" value="Xaa-Pro-like_dom"/>
</dbReference>
<feature type="domain" description="Xaa-Pro dipeptidyl-peptidase C-terminal" evidence="2">
    <location>
        <begin position="326"/>
        <end position="579"/>
    </location>
</feature>
<dbReference type="RefSeq" id="WP_207980976.1">
    <property type="nucleotide sequence ID" value="NZ_JAGDEL010000019.1"/>
</dbReference>
<dbReference type="Pfam" id="PF02129">
    <property type="entry name" value="Peptidase_S15"/>
    <property type="match status" value="1"/>
</dbReference>
<dbReference type="NCBIfam" id="TIGR00976">
    <property type="entry name" value="CocE_NonD"/>
    <property type="match status" value="1"/>
</dbReference>
<dbReference type="EMBL" id="JAGDEL010000019">
    <property type="protein sequence ID" value="MBO1514049.1"/>
    <property type="molecule type" value="Genomic_DNA"/>
</dbReference>
<evidence type="ECO:0000313" key="3">
    <source>
        <dbReference type="EMBL" id="MBO1514049.1"/>
    </source>
</evidence>
<dbReference type="Gene3D" id="2.60.120.260">
    <property type="entry name" value="Galactose-binding domain-like"/>
    <property type="match status" value="1"/>
</dbReference>
<dbReference type="InterPro" id="IPR005674">
    <property type="entry name" value="CocE/Ser_esterase"/>
</dbReference>
<dbReference type="Gene3D" id="1.10.3020.10">
    <property type="entry name" value="alpha-amino acid ester hydrolase ( Helical cap domain)"/>
    <property type="match status" value="1"/>
</dbReference>
<evidence type="ECO:0000259" key="2">
    <source>
        <dbReference type="SMART" id="SM00939"/>
    </source>
</evidence>
<organism evidence="3 4">
    <name type="scientific">Metabacillus bambusae</name>
    <dbReference type="NCBI Taxonomy" id="2795218"/>
    <lineage>
        <taxon>Bacteria</taxon>
        <taxon>Bacillati</taxon>
        <taxon>Bacillota</taxon>
        <taxon>Bacilli</taxon>
        <taxon>Bacillales</taxon>
        <taxon>Bacillaceae</taxon>
        <taxon>Metabacillus</taxon>
    </lineage>
</organism>
<proteinExistence type="predicted"/>
<dbReference type="InterPro" id="IPR008979">
    <property type="entry name" value="Galactose-bd-like_sf"/>
</dbReference>
<dbReference type="SUPFAM" id="SSF49785">
    <property type="entry name" value="Galactose-binding domain-like"/>
    <property type="match status" value="1"/>
</dbReference>
<reference evidence="3 4" key="1">
    <citation type="submission" date="2021-03" db="EMBL/GenBank/DDBJ databases">
        <title>Whole genome sequence of Metabacillus bambusae BG109.</title>
        <authorList>
            <person name="Jeong J.W."/>
        </authorList>
    </citation>
    <scope>NUCLEOTIDE SEQUENCE [LARGE SCALE GENOMIC DNA]</scope>
    <source>
        <strain evidence="3 4">BG109</strain>
    </source>
</reference>
<dbReference type="Pfam" id="PF08530">
    <property type="entry name" value="PepX_C"/>
    <property type="match status" value="1"/>
</dbReference>
<dbReference type="InterPro" id="IPR029058">
    <property type="entry name" value="AB_hydrolase_fold"/>
</dbReference>
<name>A0ABS3N6Z0_9BACI</name>
<sequence>MNKNDDLKQSTSRNTEYILNMKNQFEQMELKLPPTHDFNEMIETQVAMGDGVMLMTRIYFPEGGGPWPVILERSPYPQIQEVLDLTSKQFTKYGYVVVSQECRGKGASEGEWTPFENERIDGLDTINWIIEQTWMNGNMAMYGNSYGGFEQWILADSLPLEVKTLFVGVFGTERYRQMYMNGMFRHEIYTSWAIENSGVSITEDLGDVYQKAIKKRPHIDIDLEFFGEEFPWYRDWVSNVSKDSDFWQNGLWADLSQIPQKINVPMYIVGGWYDHHLDGTVCGYRQLSNKVKSESRFVIGPWIHSLQPRGDLEYFNSDYSSLKEAIEWFNHQLKGEKYPYSKGVVDTYVIRDHKWKSHQEWLNSNRKEKFYLSQDPIKQNGALCLEKEESRPEIIAYQYDPNNPVYTKGGEALLAWISPGFNGCPPSSVLQEKVGKRSDIISFISEPFAEDRTISGSIKVYLTVSTDVEDTSFTAKVSELFSDGNSYNIRDGITSITYRNGARKPQAYSPGEKIDLEIELWPITWTIKKGSQLRLDISSSNFPAYHVHPNVKGSWAEQKDTKIATQQIHIGKENHSYIEVPLDKSDI</sequence>
<dbReference type="Proteomes" id="UP000663981">
    <property type="component" value="Unassembled WGS sequence"/>
</dbReference>
<keyword evidence="1 3" id="KW-0378">Hydrolase</keyword>
<dbReference type="GO" id="GO:0016787">
    <property type="term" value="F:hydrolase activity"/>
    <property type="evidence" value="ECO:0007669"/>
    <property type="project" value="UniProtKB-KW"/>
</dbReference>
<accession>A0ABS3N6Z0</accession>
<evidence type="ECO:0000313" key="4">
    <source>
        <dbReference type="Proteomes" id="UP000663981"/>
    </source>
</evidence>
<comment type="caution">
    <text evidence="3">The sequence shown here is derived from an EMBL/GenBank/DDBJ whole genome shotgun (WGS) entry which is preliminary data.</text>
</comment>
<gene>
    <name evidence="3" type="ORF">I7822_20720</name>
</gene>
<dbReference type="SMART" id="SM00939">
    <property type="entry name" value="PepX_C"/>
    <property type="match status" value="1"/>
</dbReference>
<dbReference type="InterPro" id="IPR013736">
    <property type="entry name" value="Xaa-Pro_dipept_C"/>
</dbReference>
<dbReference type="Gene3D" id="3.40.50.1820">
    <property type="entry name" value="alpha/beta hydrolase"/>
    <property type="match status" value="1"/>
</dbReference>
<dbReference type="SUPFAM" id="SSF53474">
    <property type="entry name" value="alpha/beta-Hydrolases"/>
    <property type="match status" value="1"/>
</dbReference>
<evidence type="ECO:0000256" key="1">
    <source>
        <dbReference type="ARBA" id="ARBA00022801"/>
    </source>
</evidence>
<keyword evidence="4" id="KW-1185">Reference proteome</keyword>